<comment type="similarity">
    <text evidence="1">Belongs to the glycosyl hydrolase 16 family.</text>
</comment>
<dbReference type="Gene3D" id="2.60.120.200">
    <property type="match status" value="1"/>
</dbReference>
<protein>
    <recommendedName>
        <fullName evidence="3">GH16 domain-containing protein</fullName>
    </recommendedName>
</protein>
<dbReference type="PANTHER" id="PTHR10963:SF55">
    <property type="entry name" value="GLYCOSIDE HYDROLASE FAMILY 16 PROTEIN"/>
    <property type="match status" value="1"/>
</dbReference>
<evidence type="ECO:0000256" key="1">
    <source>
        <dbReference type="ARBA" id="ARBA00006865"/>
    </source>
</evidence>
<gene>
    <name evidence="4" type="ORF">NliqN6_2287</name>
</gene>
<evidence type="ECO:0000313" key="5">
    <source>
        <dbReference type="Proteomes" id="UP000620104"/>
    </source>
</evidence>
<dbReference type="AlphaFoldDB" id="A0A8H3YDW1"/>
<dbReference type="PROSITE" id="PS51762">
    <property type="entry name" value="GH16_2"/>
    <property type="match status" value="1"/>
</dbReference>
<feature type="compositionally biased region" description="Basic and acidic residues" evidence="2">
    <location>
        <begin position="1"/>
        <end position="18"/>
    </location>
</feature>
<comment type="caution">
    <text evidence="4">The sequence shown here is derived from an EMBL/GenBank/DDBJ whole genome shotgun (WGS) entry which is preliminary data.</text>
</comment>
<evidence type="ECO:0000313" key="4">
    <source>
        <dbReference type="EMBL" id="GHJ85885.1"/>
    </source>
</evidence>
<evidence type="ECO:0000259" key="3">
    <source>
        <dbReference type="PROSITE" id="PS51762"/>
    </source>
</evidence>
<proteinExistence type="inferred from homology"/>
<dbReference type="OrthoDB" id="4781at2759"/>
<dbReference type="PANTHER" id="PTHR10963">
    <property type="entry name" value="GLYCOSYL HYDROLASE-RELATED"/>
    <property type="match status" value="1"/>
</dbReference>
<feature type="region of interest" description="Disordered" evidence="2">
    <location>
        <begin position="86"/>
        <end position="153"/>
    </location>
</feature>
<feature type="domain" description="GH16" evidence="3">
    <location>
        <begin position="209"/>
        <end position="541"/>
    </location>
</feature>
<keyword evidence="5" id="KW-1185">Reference proteome</keyword>
<feature type="region of interest" description="Disordered" evidence="2">
    <location>
        <begin position="1"/>
        <end position="56"/>
    </location>
</feature>
<accession>A0A8H3YDW1</accession>
<dbReference type="GO" id="GO:0005975">
    <property type="term" value="P:carbohydrate metabolic process"/>
    <property type="evidence" value="ECO:0007669"/>
    <property type="project" value="InterPro"/>
</dbReference>
<dbReference type="CDD" id="cd08024">
    <property type="entry name" value="GH16_CCF"/>
    <property type="match status" value="1"/>
</dbReference>
<name>A0A8H3YDW1_9TREE</name>
<dbReference type="SUPFAM" id="SSF49899">
    <property type="entry name" value="Concanavalin A-like lectins/glucanases"/>
    <property type="match status" value="1"/>
</dbReference>
<dbReference type="GO" id="GO:0004553">
    <property type="term" value="F:hydrolase activity, hydrolyzing O-glycosyl compounds"/>
    <property type="evidence" value="ECO:0007669"/>
    <property type="project" value="InterPro"/>
</dbReference>
<sequence>MSRPSGDHLDRPAIHHSESTNSAMGLLNEGSEGQSAYPETPGLSTPGISRAPSLDQSRADVNLANAIPMVPSVSVSNFDQFDETAAASGVDRPGNGEASRASSIGIDRPEYGDASRASSMFSGFKRRSKAPSRAQSVRSAAGKSFRSGMTGKTNATTMTARKPFQSTRLKGEIYKPWLEHKDPALRWARWITLACIVIGFGLAGYICYDGYKAVPNVGKLCSVLDEDFSGGFNTDTWTREVRLDGYGNGQFEWTTADEENSFVKDGVLYLVPTLTADKIGDDAVVNGYTLNLTTDGTCTSTNVTQCAAVSNSSLLQIINPVRSARIHTKNSFSIKYGKVEVTARMPTGDWLWPAIWMLPKDNVYGEWPKSGEIDIAEARGNNASYGFRGNNYVNSALHWGPTPKYDRYYWTQGWRNMRRATWADDYHTFGMEWNEDFLWTYVDSRVNQVISLRFNKESFWDRGKFPTTIANGSDIVKLSNIWSKSEKNVAPFDQEFYLIMNLGVGGTNGWFPDSIGGKPWIDDSLSAMSDFWLAKDKWYNTWPEDKSKRGLAVKQVKMWQKC</sequence>
<organism evidence="4 5">
    <name type="scientific">Naganishia liquefaciens</name>
    <dbReference type="NCBI Taxonomy" id="104408"/>
    <lineage>
        <taxon>Eukaryota</taxon>
        <taxon>Fungi</taxon>
        <taxon>Dikarya</taxon>
        <taxon>Basidiomycota</taxon>
        <taxon>Agaricomycotina</taxon>
        <taxon>Tremellomycetes</taxon>
        <taxon>Filobasidiales</taxon>
        <taxon>Filobasidiaceae</taxon>
        <taxon>Naganishia</taxon>
    </lineage>
</organism>
<reference evidence="4" key="1">
    <citation type="submission" date="2020-07" db="EMBL/GenBank/DDBJ databases">
        <title>Draft Genome Sequence of a Deep-Sea Yeast, Naganishia (Cryptococcus) liquefaciens strain N6.</title>
        <authorList>
            <person name="Han Y.W."/>
            <person name="Kajitani R."/>
            <person name="Morimoto H."/>
            <person name="Parhat M."/>
            <person name="Tsubouchi H."/>
            <person name="Bakenova O."/>
            <person name="Ogata M."/>
            <person name="Argunhan B."/>
            <person name="Aoki R."/>
            <person name="Kajiwara S."/>
            <person name="Itoh T."/>
            <person name="Iwasaki H."/>
        </authorList>
    </citation>
    <scope>NUCLEOTIDE SEQUENCE</scope>
    <source>
        <strain evidence="4">N6</strain>
    </source>
</reference>
<dbReference type="Proteomes" id="UP000620104">
    <property type="component" value="Unassembled WGS sequence"/>
</dbReference>
<dbReference type="Pfam" id="PF00722">
    <property type="entry name" value="Glyco_hydro_16"/>
    <property type="match status" value="1"/>
</dbReference>
<dbReference type="InterPro" id="IPR000757">
    <property type="entry name" value="Beta-glucanase-like"/>
</dbReference>
<dbReference type="EMBL" id="BLZA01000016">
    <property type="protein sequence ID" value="GHJ85885.1"/>
    <property type="molecule type" value="Genomic_DNA"/>
</dbReference>
<dbReference type="InterPro" id="IPR050546">
    <property type="entry name" value="Glycosyl_Hydrlase_16"/>
</dbReference>
<dbReference type="InterPro" id="IPR013320">
    <property type="entry name" value="ConA-like_dom_sf"/>
</dbReference>
<evidence type="ECO:0000256" key="2">
    <source>
        <dbReference type="SAM" id="MobiDB-lite"/>
    </source>
</evidence>